<evidence type="ECO:0000256" key="6">
    <source>
        <dbReference type="ARBA" id="ARBA00023136"/>
    </source>
</evidence>
<dbReference type="Proteomes" id="UP001320603">
    <property type="component" value="Chromosome"/>
</dbReference>
<comment type="subcellular location">
    <subcellularLocation>
        <location evidence="1">Cell outer membrane</location>
    </subcellularLocation>
</comment>
<keyword evidence="3" id="KW-0813">Transport</keyword>
<dbReference type="PANTHER" id="PTHR30026:SF20">
    <property type="entry name" value="OUTER MEMBRANE PROTEIN TOLC"/>
    <property type="match status" value="1"/>
</dbReference>
<protein>
    <submittedName>
        <fullName evidence="10">TolC family protein</fullName>
    </submittedName>
</protein>
<evidence type="ECO:0000313" key="11">
    <source>
        <dbReference type="Proteomes" id="UP001320603"/>
    </source>
</evidence>
<feature type="coiled-coil region" evidence="8">
    <location>
        <begin position="155"/>
        <end position="182"/>
    </location>
</feature>
<feature type="chain" id="PRO_5046960654" evidence="9">
    <location>
        <begin position="25"/>
        <end position="428"/>
    </location>
</feature>
<dbReference type="PANTHER" id="PTHR30026">
    <property type="entry name" value="OUTER MEMBRANE PROTEIN TOLC"/>
    <property type="match status" value="1"/>
</dbReference>
<keyword evidence="7" id="KW-0998">Cell outer membrane</keyword>
<evidence type="ECO:0000256" key="4">
    <source>
        <dbReference type="ARBA" id="ARBA00022452"/>
    </source>
</evidence>
<evidence type="ECO:0000313" key="10">
    <source>
        <dbReference type="EMBL" id="WWV67195.1"/>
    </source>
</evidence>
<dbReference type="InterPro" id="IPR003423">
    <property type="entry name" value="OMP_efflux"/>
</dbReference>
<keyword evidence="6" id="KW-0472">Membrane</keyword>
<evidence type="ECO:0000256" key="3">
    <source>
        <dbReference type="ARBA" id="ARBA00022448"/>
    </source>
</evidence>
<keyword evidence="4" id="KW-1134">Transmembrane beta strand</keyword>
<dbReference type="PROSITE" id="PS51257">
    <property type="entry name" value="PROKAR_LIPOPROTEIN"/>
    <property type="match status" value="1"/>
</dbReference>
<evidence type="ECO:0000256" key="1">
    <source>
        <dbReference type="ARBA" id="ARBA00004442"/>
    </source>
</evidence>
<reference evidence="10 11" key="1">
    <citation type="submission" date="2024-02" db="EMBL/GenBank/DDBJ databases">
        <title>Whole genome sequencing of Parabacteroides sp. AD58.</title>
        <authorList>
            <person name="Chaplin A.V."/>
            <person name="Pikina A.P."/>
            <person name="Sokolova S.R."/>
            <person name="Korostin D.O."/>
            <person name="Efimov B.A."/>
        </authorList>
    </citation>
    <scope>NUCLEOTIDE SEQUENCE [LARGE SCALE GENOMIC DNA]</scope>
    <source>
        <strain evidence="10 11">AD58</strain>
    </source>
</reference>
<organism evidence="10 11">
    <name type="scientific">Parabacteroides absconsus</name>
    <dbReference type="NCBI Taxonomy" id="2951805"/>
    <lineage>
        <taxon>Bacteria</taxon>
        <taxon>Pseudomonadati</taxon>
        <taxon>Bacteroidota</taxon>
        <taxon>Bacteroidia</taxon>
        <taxon>Bacteroidales</taxon>
        <taxon>Tannerellaceae</taxon>
        <taxon>Parabacteroides</taxon>
    </lineage>
</organism>
<evidence type="ECO:0000256" key="5">
    <source>
        <dbReference type="ARBA" id="ARBA00022692"/>
    </source>
</evidence>
<comment type="similarity">
    <text evidence="2">Belongs to the outer membrane factor (OMF) (TC 1.B.17) family.</text>
</comment>
<evidence type="ECO:0000256" key="9">
    <source>
        <dbReference type="SAM" id="SignalP"/>
    </source>
</evidence>
<gene>
    <name evidence="10" type="ORF">NEE14_004195</name>
</gene>
<sequence length="428" mass="48191">MKHTIQIFFFMLSSCIVSLGSVYAQRTYTLDECLQQALANNVRMKNAENNKNIAAQDKKNAFTKYFPSVSATGGGFIASNGLFNFEMSPEMQMSLMKNGVIGGVSASMPIFTGGQIVNGNKLAEVGEEVSRLQYNMSENEVRLTTENYFWQIITLKEKLQTLAAVETQLAQLTKDVEASVEAGITTRNDLLQIRLRQNETQSSRIQVENALALSRNLLAQYMGLGVDSVDVAFPMNNQLPENPSSLFEVPENALVRTSEYHLLQQNLKASRLQKDIAVGKNLPTVALGGGYFYENLMDKDHTFWMGFATVSIPLTAWWGGSHDIKKQKLQVRNAENQLEDQSQMLMIRMQQTWNDLNDAYKQVGIALSSIEQATENLRLQTDYYGAGTCTMSEWLDAQTLFQQSRDKYVEAFAQYEVKKREYLQATGR</sequence>
<proteinExistence type="inferred from homology"/>
<evidence type="ECO:0000256" key="2">
    <source>
        <dbReference type="ARBA" id="ARBA00007613"/>
    </source>
</evidence>
<feature type="signal peptide" evidence="9">
    <location>
        <begin position="1"/>
        <end position="24"/>
    </location>
</feature>
<keyword evidence="9" id="KW-0732">Signal</keyword>
<dbReference type="InterPro" id="IPR051906">
    <property type="entry name" value="TolC-like"/>
</dbReference>
<keyword evidence="8" id="KW-0175">Coiled coil</keyword>
<dbReference type="Pfam" id="PF02321">
    <property type="entry name" value="OEP"/>
    <property type="match status" value="2"/>
</dbReference>
<evidence type="ECO:0000256" key="7">
    <source>
        <dbReference type="ARBA" id="ARBA00023237"/>
    </source>
</evidence>
<dbReference type="Gene3D" id="1.20.1600.10">
    <property type="entry name" value="Outer membrane efflux proteins (OEP)"/>
    <property type="match status" value="1"/>
</dbReference>
<keyword evidence="5" id="KW-0812">Transmembrane</keyword>
<dbReference type="RefSeq" id="WP_251968533.1">
    <property type="nucleotide sequence ID" value="NZ_CP146284.1"/>
</dbReference>
<dbReference type="SUPFAM" id="SSF56954">
    <property type="entry name" value="Outer membrane efflux proteins (OEP)"/>
    <property type="match status" value="1"/>
</dbReference>
<evidence type="ECO:0000256" key="8">
    <source>
        <dbReference type="SAM" id="Coils"/>
    </source>
</evidence>
<accession>A0ABZ2IUZ5</accession>
<keyword evidence="11" id="KW-1185">Reference proteome</keyword>
<name>A0ABZ2IUZ5_9BACT</name>
<dbReference type="EMBL" id="CP146284">
    <property type="protein sequence ID" value="WWV67195.1"/>
    <property type="molecule type" value="Genomic_DNA"/>
</dbReference>